<dbReference type="Gene3D" id="3.30.1340.30">
    <property type="match status" value="4"/>
</dbReference>
<name>A0A5M6D832_9BACT</name>
<dbReference type="AlphaFoldDB" id="A0A5M6D832"/>
<gene>
    <name evidence="2" type="ORF">FYK55_14045</name>
</gene>
<feature type="domain" description="BON" evidence="1">
    <location>
        <begin position="240"/>
        <end position="308"/>
    </location>
</feature>
<feature type="domain" description="BON" evidence="1">
    <location>
        <begin position="95"/>
        <end position="163"/>
    </location>
</feature>
<comment type="caution">
    <text evidence="2">The sequence shown here is derived from an EMBL/GenBank/DDBJ whole genome shotgun (WGS) entry which is preliminary data.</text>
</comment>
<dbReference type="SMART" id="SM00749">
    <property type="entry name" value="BON"/>
    <property type="match status" value="4"/>
</dbReference>
<evidence type="ECO:0000259" key="1">
    <source>
        <dbReference type="PROSITE" id="PS50914"/>
    </source>
</evidence>
<dbReference type="PANTHER" id="PTHR34606:SF15">
    <property type="entry name" value="BON DOMAIN-CONTAINING PROTEIN"/>
    <property type="match status" value="1"/>
</dbReference>
<dbReference type="Pfam" id="PF04972">
    <property type="entry name" value="BON"/>
    <property type="match status" value="6"/>
</dbReference>
<dbReference type="EMBL" id="VWOX01000007">
    <property type="protein sequence ID" value="KAA5542650.1"/>
    <property type="molecule type" value="Genomic_DNA"/>
</dbReference>
<dbReference type="PANTHER" id="PTHR34606">
    <property type="entry name" value="BON DOMAIN-CONTAINING PROTEIN"/>
    <property type="match status" value="1"/>
</dbReference>
<keyword evidence="3" id="KW-1185">Reference proteome</keyword>
<organism evidence="2 3">
    <name type="scientific">Roseiconus nitratireducens</name>
    <dbReference type="NCBI Taxonomy" id="2605748"/>
    <lineage>
        <taxon>Bacteria</taxon>
        <taxon>Pseudomonadati</taxon>
        <taxon>Planctomycetota</taxon>
        <taxon>Planctomycetia</taxon>
        <taxon>Pirellulales</taxon>
        <taxon>Pirellulaceae</taxon>
        <taxon>Roseiconus</taxon>
    </lineage>
</organism>
<evidence type="ECO:0000313" key="3">
    <source>
        <dbReference type="Proteomes" id="UP000324479"/>
    </source>
</evidence>
<evidence type="ECO:0000313" key="2">
    <source>
        <dbReference type="EMBL" id="KAA5542650.1"/>
    </source>
</evidence>
<feature type="domain" description="BON" evidence="1">
    <location>
        <begin position="400"/>
        <end position="468"/>
    </location>
</feature>
<feature type="domain" description="BON" evidence="1">
    <location>
        <begin position="324"/>
        <end position="394"/>
    </location>
</feature>
<dbReference type="InterPro" id="IPR014004">
    <property type="entry name" value="Transpt-assoc_nodulatn_dom_bac"/>
</dbReference>
<dbReference type="Gene3D" id="3.40.1520.20">
    <property type="match status" value="1"/>
</dbReference>
<sequence>MPAARPGSFIIDPIPPRMKIESSDMRYRTLPHFIFPTRSSGTSRARRSIGCGVLTLATIGMLPAAGGNFATAEDTTVAASEKRTAKDDTAKDDTAKDDLAEVIRADIDDAESLSVDEITVGSEDGLVTLSGTVASLMDKRRAADVAKRVRGVQAVLNEIIVQPTSRSDADIREDVVSRMKTNDSLEKLEIVAAVNGGEVALTGKVDSLAEKRVAERAAAGVRGVTSVANQLTVRLDPDRSDQELREEVNALIIQSVYLDDLNIDVNVKDAVVTLAGKVHSAAQKERLEAVAEIWGVQKVDVEGVEVQPDSVDQTVRKRRYADVSDQQISQAIRRSLSNHPIAFSAVDQIQPEVHDGVVTLQGTVSRLRVKEIAERLAMDVVGVHRVVNELEVQYDQTPYSDAEIIDLTQKALELSPYLYRRDFRVHCNRAHVTLYGAVESQLEKEIAGWIAGGIPSVVHVNNVLAVEKPQKDKSDEQIKQDLQRKLKYSFYDKADRIQVRVVDGVAILSGTVDTWRQWQMALDLAIEAGSRTPHNMIDVRFHPPHGASDAFVPR</sequence>
<dbReference type="Proteomes" id="UP000324479">
    <property type="component" value="Unassembled WGS sequence"/>
</dbReference>
<feature type="domain" description="BON" evidence="1">
    <location>
        <begin position="167"/>
        <end position="235"/>
    </location>
</feature>
<dbReference type="InterPro" id="IPR007055">
    <property type="entry name" value="BON_dom"/>
</dbReference>
<accession>A0A5M6D832</accession>
<proteinExistence type="predicted"/>
<protein>
    <submittedName>
        <fullName evidence="2">BON domain-containing protein</fullName>
    </submittedName>
</protein>
<reference evidence="2 3" key="1">
    <citation type="submission" date="2019-08" db="EMBL/GenBank/DDBJ databases">
        <authorList>
            <person name="Dhanesh K."/>
            <person name="Kumar G."/>
            <person name="Sasikala C."/>
            <person name="Venkata Ramana C."/>
        </authorList>
    </citation>
    <scope>NUCLEOTIDE SEQUENCE [LARGE SCALE GENOMIC DNA]</scope>
    <source>
        <strain evidence="2 3">JC645</strain>
    </source>
</reference>
<dbReference type="InterPro" id="IPR051686">
    <property type="entry name" value="Lipoprotein_DolP"/>
</dbReference>
<dbReference type="PROSITE" id="PS50914">
    <property type="entry name" value="BON"/>
    <property type="match status" value="5"/>
</dbReference>